<evidence type="ECO:0000313" key="5">
    <source>
        <dbReference type="Proteomes" id="UP000314980"/>
    </source>
</evidence>
<dbReference type="GO" id="GO:0007166">
    <property type="term" value="P:cell surface receptor signaling pathway"/>
    <property type="evidence" value="ECO:0007669"/>
    <property type="project" value="TreeGrafter"/>
</dbReference>
<dbReference type="AlphaFoldDB" id="A0A4W6G9A1"/>
<reference evidence="4" key="2">
    <citation type="submission" date="2025-08" db="UniProtKB">
        <authorList>
            <consortium name="Ensembl"/>
        </authorList>
    </citation>
    <scope>IDENTIFICATION</scope>
</reference>
<evidence type="ECO:0000259" key="3">
    <source>
        <dbReference type="PROSITE" id="PS50835"/>
    </source>
</evidence>
<keyword evidence="1" id="KW-0732">Signal</keyword>
<dbReference type="Gene3D" id="2.60.40.10">
    <property type="entry name" value="Immunoglobulins"/>
    <property type="match status" value="2"/>
</dbReference>
<dbReference type="Ensembl" id="ENSLCAT00010060953.1">
    <property type="protein sequence ID" value="ENSLCAP00010059341.1"/>
    <property type="gene ID" value="ENSLCAG00010027667.1"/>
</dbReference>
<dbReference type="GO" id="GO:0004888">
    <property type="term" value="F:transmembrane signaling receptor activity"/>
    <property type="evidence" value="ECO:0007669"/>
    <property type="project" value="TreeGrafter"/>
</dbReference>
<dbReference type="InterPro" id="IPR013783">
    <property type="entry name" value="Ig-like_fold"/>
</dbReference>
<dbReference type="PANTHER" id="PTHR11481">
    <property type="entry name" value="IMMUNOGLOBULIN FC RECEPTOR"/>
    <property type="match status" value="1"/>
</dbReference>
<keyword evidence="5" id="KW-1185">Reference proteome</keyword>
<name>A0A4W6G9A1_LATCA</name>
<protein>
    <recommendedName>
        <fullName evidence="3">Ig-like domain-containing protein</fullName>
    </recommendedName>
</protein>
<dbReference type="Proteomes" id="UP000314980">
    <property type="component" value="Unassembled WGS sequence"/>
</dbReference>
<evidence type="ECO:0000313" key="4">
    <source>
        <dbReference type="Ensembl" id="ENSLCAP00010059341.1"/>
    </source>
</evidence>
<dbReference type="InterPro" id="IPR003599">
    <property type="entry name" value="Ig_sub"/>
</dbReference>
<proteinExistence type="predicted"/>
<dbReference type="SMART" id="SM00409">
    <property type="entry name" value="IG"/>
    <property type="match status" value="2"/>
</dbReference>
<organism evidence="4 5">
    <name type="scientific">Lates calcarifer</name>
    <name type="common">Barramundi</name>
    <name type="synonym">Holocentrus calcarifer</name>
    <dbReference type="NCBI Taxonomy" id="8187"/>
    <lineage>
        <taxon>Eukaryota</taxon>
        <taxon>Metazoa</taxon>
        <taxon>Chordata</taxon>
        <taxon>Craniata</taxon>
        <taxon>Vertebrata</taxon>
        <taxon>Euteleostomi</taxon>
        <taxon>Actinopterygii</taxon>
        <taxon>Neopterygii</taxon>
        <taxon>Teleostei</taxon>
        <taxon>Neoteleostei</taxon>
        <taxon>Acanthomorphata</taxon>
        <taxon>Carangaria</taxon>
        <taxon>Carangaria incertae sedis</taxon>
        <taxon>Centropomidae</taxon>
        <taxon>Lates</taxon>
    </lineage>
</organism>
<dbReference type="InterPro" id="IPR036179">
    <property type="entry name" value="Ig-like_dom_sf"/>
</dbReference>
<sequence length="223" mass="24500">TSVSLLFAPASEKQSHKLFELCVCLTTRKTFSTFSFQPSARLTVSPSRSQFFKGDSVSLSCEEDNSSAGWRLWRTTTDKTRAECKEWGLSSGSSCIISYILSGDSGVYWCESREGATSNIISITVTGGSVILQSPVLPVMEGHDVTLHCKTKTTPSNLPAAFYKDGSLIRTEPTGHMTIHHVTKSDEGLYKCISSHGESPPSWITVTGQEDKQDSSVIRMRRF</sequence>
<dbReference type="GeneTree" id="ENSGT00940000163711"/>
<feature type="domain" description="Ig-like" evidence="3">
    <location>
        <begin position="38"/>
        <end position="126"/>
    </location>
</feature>
<feature type="domain" description="Ig-like" evidence="3">
    <location>
        <begin position="128"/>
        <end position="207"/>
    </location>
</feature>
<dbReference type="PROSITE" id="PS50835">
    <property type="entry name" value="IG_LIKE"/>
    <property type="match status" value="2"/>
</dbReference>
<dbReference type="SUPFAM" id="SSF48726">
    <property type="entry name" value="Immunoglobulin"/>
    <property type="match status" value="2"/>
</dbReference>
<reference evidence="4" key="3">
    <citation type="submission" date="2025-09" db="UniProtKB">
        <authorList>
            <consortium name="Ensembl"/>
        </authorList>
    </citation>
    <scope>IDENTIFICATION</scope>
</reference>
<evidence type="ECO:0000256" key="1">
    <source>
        <dbReference type="ARBA" id="ARBA00022729"/>
    </source>
</evidence>
<accession>A0A4W6G9A1</accession>
<dbReference type="Pfam" id="PF13927">
    <property type="entry name" value="Ig_3"/>
    <property type="match status" value="1"/>
</dbReference>
<dbReference type="GO" id="GO:0006955">
    <property type="term" value="P:immune response"/>
    <property type="evidence" value="ECO:0007669"/>
    <property type="project" value="TreeGrafter"/>
</dbReference>
<reference evidence="5" key="1">
    <citation type="submission" date="2015-09" db="EMBL/GenBank/DDBJ databases">
        <authorList>
            <person name="Sai Rama Sridatta P."/>
        </authorList>
    </citation>
    <scope>NUCLEOTIDE SEQUENCE [LARGE SCALE GENOMIC DNA]</scope>
</reference>
<evidence type="ECO:0000256" key="2">
    <source>
        <dbReference type="ARBA" id="ARBA00023157"/>
    </source>
</evidence>
<dbReference type="InterPro" id="IPR007110">
    <property type="entry name" value="Ig-like_dom"/>
</dbReference>
<dbReference type="InParanoid" id="A0A4W6G9A1"/>
<keyword evidence="2" id="KW-1015">Disulfide bond</keyword>
<dbReference type="InterPro" id="IPR050488">
    <property type="entry name" value="Ig_Fc_receptor"/>
</dbReference>
<dbReference type="PANTHER" id="PTHR11481:SF64">
    <property type="entry name" value="FC RECEPTOR-LIKE PROTEIN 4"/>
    <property type="match status" value="1"/>
</dbReference>
<dbReference type="GO" id="GO:0009897">
    <property type="term" value="C:external side of plasma membrane"/>
    <property type="evidence" value="ECO:0007669"/>
    <property type="project" value="TreeGrafter"/>
</dbReference>